<dbReference type="Gene3D" id="3.40.50.720">
    <property type="entry name" value="NAD(P)-binding Rossmann-like Domain"/>
    <property type="match status" value="1"/>
</dbReference>
<dbReference type="InterPro" id="IPR057326">
    <property type="entry name" value="KR_dom"/>
</dbReference>
<dbReference type="SUPFAM" id="SSF51735">
    <property type="entry name" value="NAD(P)-binding Rossmann-fold domains"/>
    <property type="match status" value="1"/>
</dbReference>
<keyword evidence="5" id="KW-0472">Membrane</keyword>
<dbReference type="OrthoDB" id="9775296at2"/>
<dbReference type="InterPro" id="IPR036291">
    <property type="entry name" value="NAD(P)-bd_dom_sf"/>
</dbReference>
<name>A0A1H0HR94_9BACI</name>
<protein>
    <submittedName>
        <fullName evidence="7">Short-chain dehydrogenase</fullName>
    </submittedName>
</protein>
<feature type="compositionally biased region" description="Polar residues" evidence="4">
    <location>
        <begin position="1"/>
        <end position="10"/>
    </location>
</feature>
<feature type="region of interest" description="Disordered" evidence="4">
    <location>
        <begin position="1"/>
        <end position="21"/>
    </location>
</feature>
<keyword evidence="8" id="KW-1185">Reference proteome</keyword>
<comment type="similarity">
    <text evidence="1 3">Belongs to the short-chain dehydrogenases/reductases (SDR) family.</text>
</comment>
<dbReference type="Pfam" id="PF00106">
    <property type="entry name" value="adh_short"/>
    <property type="match status" value="1"/>
</dbReference>
<evidence type="ECO:0000313" key="8">
    <source>
        <dbReference type="Proteomes" id="UP000198778"/>
    </source>
</evidence>
<dbReference type="InterPro" id="IPR002347">
    <property type="entry name" value="SDR_fam"/>
</dbReference>
<dbReference type="EMBL" id="FNIL01000009">
    <property type="protein sequence ID" value="SDO21657.1"/>
    <property type="molecule type" value="Genomic_DNA"/>
</dbReference>
<keyword evidence="2" id="KW-0560">Oxidoreductase</keyword>
<dbReference type="PANTHER" id="PTHR44196">
    <property type="entry name" value="DEHYDROGENASE/REDUCTASE SDR FAMILY MEMBER 7B"/>
    <property type="match status" value="1"/>
</dbReference>
<dbReference type="STRING" id="745820.SAMN04488053_1095"/>
<organism evidence="7 8">
    <name type="scientific">Alkalicoccus daliensis</name>
    <dbReference type="NCBI Taxonomy" id="745820"/>
    <lineage>
        <taxon>Bacteria</taxon>
        <taxon>Bacillati</taxon>
        <taxon>Bacillota</taxon>
        <taxon>Bacilli</taxon>
        <taxon>Bacillales</taxon>
        <taxon>Bacillaceae</taxon>
        <taxon>Alkalicoccus</taxon>
    </lineage>
</organism>
<dbReference type="PROSITE" id="PS00061">
    <property type="entry name" value="ADH_SHORT"/>
    <property type="match status" value="1"/>
</dbReference>
<evidence type="ECO:0000256" key="1">
    <source>
        <dbReference type="ARBA" id="ARBA00006484"/>
    </source>
</evidence>
<dbReference type="RefSeq" id="WP_090843375.1">
    <property type="nucleotide sequence ID" value="NZ_FNIL01000009.1"/>
</dbReference>
<keyword evidence="5" id="KW-1133">Transmembrane helix</keyword>
<dbReference type="GO" id="GO:0016020">
    <property type="term" value="C:membrane"/>
    <property type="evidence" value="ECO:0007669"/>
    <property type="project" value="TreeGrafter"/>
</dbReference>
<evidence type="ECO:0000313" key="7">
    <source>
        <dbReference type="EMBL" id="SDO21657.1"/>
    </source>
</evidence>
<dbReference type="SMART" id="SM00822">
    <property type="entry name" value="PKS_KR"/>
    <property type="match status" value="1"/>
</dbReference>
<dbReference type="AlphaFoldDB" id="A0A1H0HR94"/>
<dbReference type="PRINTS" id="PR00080">
    <property type="entry name" value="SDRFAMILY"/>
</dbReference>
<evidence type="ECO:0000256" key="2">
    <source>
        <dbReference type="ARBA" id="ARBA00023002"/>
    </source>
</evidence>
<dbReference type="Proteomes" id="UP000198778">
    <property type="component" value="Unassembled WGS sequence"/>
</dbReference>
<proteinExistence type="inferred from homology"/>
<reference evidence="8" key="1">
    <citation type="submission" date="2016-10" db="EMBL/GenBank/DDBJ databases">
        <authorList>
            <person name="Varghese N."/>
            <person name="Submissions S."/>
        </authorList>
    </citation>
    <scope>NUCLEOTIDE SEQUENCE [LARGE SCALE GENOMIC DNA]</scope>
    <source>
        <strain evidence="8">CGMCC 1.10369</strain>
    </source>
</reference>
<dbReference type="GO" id="GO:0016491">
    <property type="term" value="F:oxidoreductase activity"/>
    <property type="evidence" value="ECO:0007669"/>
    <property type="project" value="UniProtKB-KW"/>
</dbReference>
<accession>A0A1H0HR94</accession>
<evidence type="ECO:0000259" key="6">
    <source>
        <dbReference type="SMART" id="SM00822"/>
    </source>
</evidence>
<dbReference type="PRINTS" id="PR00081">
    <property type="entry name" value="GDHRDH"/>
</dbReference>
<sequence length="357" mass="38941">MAQNQLAEYQSRQEKRQSRHKKIPLKKVANQVIVITGATSGIGLSTARMAAAKGAAVVLAARNEEALQEITNELREQGASAVWVKADVSREEEVKQILATALEQFGRVDTWVNNAGIAMFGEADEVSIEDLRSLFETNFWGAVYGSRTALQYFKEQRSAGALINMGSAYGDMGVVLQSGYSAAKHALHGWTKSLRTEMEAKGLPVSVTLINPGKIDTPVNEHAASYMKHQPAHRELTYPPKTAAEAVLHAAEHPKKIIYVGSQARLVGLLENGAPNLSDKLIALLMSRTQHADKPSQAKENNALYRAGTGQKEHGEHPGLKRSTSWYTKASKHPVLTYLAFAGAVCGALWTFLSKKR</sequence>
<feature type="domain" description="Ketoreductase" evidence="6">
    <location>
        <begin position="31"/>
        <end position="218"/>
    </location>
</feature>
<gene>
    <name evidence="7" type="ORF">SAMN04488053_1095</name>
</gene>
<dbReference type="InterPro" id="IPR020904">
    <property type="entry name" value="Sc_DH/Rdtase_CS"/>
</dbReference>
<keyword evidence="5" id="KW-0812">Transmembrane</keyword>
<feature type="transmembrane region" description="Helical" evidence="5">
    <location>
        <begin position="335"/>
        <end position="353"/>
    </location>
</feature>
<dbReference type="PANTHER" id="PTHR44196:SF1">
    <property type="entry name" value="DEHYDROGENASE_REDUCTASE SDR FAMILY MEMBER 7B"/>
    <property type="match status" value="1"/>
</dbReference>
<evidence type="ECO:0000256" key="5">
    <source>
        <dbReference type="SAM" id="Phobius"/>
    </source>
</evidence>
<dbReference type="NCBIfam" id="NF005495">
    <property type="entry name" value="PRK07109.1"/>
    <property type="match status" value="1"/>
</dbReference>
<evidence type="ECO:0000256" key="4">
    <source>
        <dbReference type="SAM" id="MobiDB-lite"/>
    </source>
</evidence>
<evidence type="ECO:0000256" key="3">
    <source>
        <dbReference type="RuleBase" id="RU000363"/>
    </source>
</evidence>